<evidence type="ECO:0000313" key="7">
    <source>
        <dbReference type="Proteomes" id="UP000789595"/>
    </source>
</evidence>
<dbReference type="AlphaFoldDB" id="A0A8J2SJU6"/>
<feature type="domain" description="Methyltransferase type 11" evidence="5">
    <location>
        <begin position="215"/>
        <end position="313"/>
    </location>
</feature>
<keyword evidence="2 4" id="KW-0808">Transferase</keyword>
<reference evidence="6" key="1">
    <citation type="submission" date="2021-11" db="EMBL/GenBank/DDBJ databases">
        <authorList>
            <consortium name="Genoscope - CEA"/>
            <person name="William W."/>
        </authorList>
    </citation>
    <scope>NUCLEOTIDE SEQUENCE</scope>
</reference>
<evidence type="ECO:0000259" key="5">
    <source>
        <dbReference type="Pfam" id="PF08241"/>
    </source>
</evidence>
<feature type="region of interest" description="SAM motif I" evidence="4">
    <location>
        <begin position="214"/>
        <end position="223"/>
    </location>
</feature>
<dbReference type="SUPFAM" id="SSF53335">
    <property type="entry name" value="S-adenosyl-L-methionine-dependent methyltransferases"/>
    <property type="match status" value="1"/>
</dbReference>
<evidence type="ECO:0000256" key="4">
    <source>
        <dbReference type="PROSITE-ProRule" id="PRU00914"/>
    </source>
</evidence>
<dbReference type="InterPro" id="IPR025774">
    <property type="entry name" value="PiNMT-like"/>
</dbReference>
<name>A0A8J2SJU6_9STRA</name>
<feature type="non-terminal residue" evidence="6">
    <location>
        <position position="1"/>
    </location>
</feature>
<dbReference type="PROSITE" id="PS51581">
    <property type="entry name" value="SAM_GTMT"/>
    <property type="match status" value="1"/>
</dbReference>
<comment type="similarity">
    <text evidence="4">Belongs to the class I-like SAM-binding methyltransferase superfamily. gTMT family.</text>
</comment>
<dbReference type="InterPro" id="IPR013216">
    <property type="entry name" value="Methyltransf_11"/>
</dbReference>
<sequence>ETSPEESWGVFRASGTLRDDSISQLLSSWSILHRPAASHAALQVLLCAGSASIHRTSTAVHRFQRPATARLTLLLSGAAAFVARPSLRVVKQKRTTPQMVLAPAAAQVVRVGIPTVVAAVAGVLIKQRLDRPSRPYEDGSVGREYDAWTREGILEHYWGEHIHLGYYTDDELDRKWFGSKSLGFLKKNFIEAKYNFTQRMLDWGGITGMQNAKILDVGCGIGGTTRYMANLLPNSNITGITLSPEQAKRATDLAAERNVPNAQFQVMDALAMDFPDSSFDVVWGCESGEHMPDKKKYVQEMARVLKPGGKMVIATWCQRDNSTQSFTEEEEKSLDFLYSEWTHPYFISIKDYADLLNGNGMKAVETDDWWKNTIASWRHSIWVGVFDPWPVVRAGPRMWWKCLRDGICLERMHRAFDRKLMAYGMIRGVKA</sequence>
<keyword evidence="7" id="KW-1185">Reference proteome</keyword>
<dbReference type="CDD" id="cd02440">
    <property type="entry name" value="AdoMet_MTases"/>
    <property type="match status" value="1"/>
</dbReference>
<accession>A0A8J2SJU6</accession>
<evidence type="ECO:0000313" key="6">
    <source>
        <dbReference type="EMBL" id="CAH0372171.1"/>
    </source>
</evidence>
<feature type="region of interest" description="SAM motif III" evidence="4">
    <location>
        <begin position="304"/>
        <end position="313"/>
    </location>
</feature>
<organism evidence="6 7">
    <name type="scientific">Pelagomonas calceolata</name>
    <dbReference type="NCBI Taxonomy" id="35677"/>
    <lineage>
        <taxon>Eukaryota</taxon>
        <taxon>Sar</taxon>
        <taxon>Stramenopiles</taxon>
        <taxon>Ochrophyta</taxon>
        <taxon>Pelagophyceae</taxon>
        <taxon>Pelagomonadales</taxon>
        <taxon>Pelagomonadaceae</taxon>
        <taxon>Pelagomonas</taxon>
    </lineage>
</organism>
<keyword evidence="3 4" id="KW-0949">S-adenosyl-L-methionine</keyword>
<dbReference type="OrthoDB" id="8300214at2759"/>
<evidence type="ECO:0000256" key="3">
    <source>
        <dbReference type="ARBA" id="ARBA00022691"/>
    </source>
</evidence>
<dbReference type="EMBL" id="CAKKNE010000003">
    <property type="protein sequence ID" value="CAH0372171.1"/>
    <property type="molecule type" value="Genomic_DNA"/>
</dbReference>
<feature type="region of interest" description="SAM motif II" evidence="4">
    <location>
        <begin position="277"/>
        <end position="285"/>
    </location>
</feature>
<dbReference type="GO" id="GO:0008757">
    <property type="term" value="F:S-adenosylmethionine-dependent methyltransferase activity"/>
    <property type="evidence" value="ECO:0007669"/>
    <property type="project" value="InterPro"/>
</dbReference>
<dbReference type="Proteomes" id="UP000789595">
    <property type="component" value="Unassembled WGS sequence"/>
</dbReference>
<protein>
    <recommendedName>
        <fullName evidence="5">Methyltransferase type 11 domain-containing protein</fullName>
    </recommendedName>
</protein>
<comment type="caution">
    <text evidence="6">The sequence shown here is derived from an EMBL/GenBank/DDBJ whole genome shotgun (WGS) entry which is preliminary data.</text>
</comment>
<evidence type="ECO:0000256" key="1">
    <source>
        <dbReference type="ARBA" id="ARBA00022603"/>
    </source>
</evidence>
<gene>
    <name evidence="6" type="ORF">PECAL_3P21520</name>
</gene>
<dbReference type="PANTHER" id="PTHR44068:SF11">
    <property type="entry name" value="GERANYL DIPHOSPHATE 2-C-METHYLTRANSFERASE"/>
    <property type="match status" value="1"/>
</dbReference>
<dbReference type="PANTHER" id="PTHR44068">
    <property type="entry name" value="ZGC:194242"/>
    <property type="match status" value="1"/>
</dbReference>
<dbReference type="InterPro" id="IPR029063">
    <property type="entry name" value="SAM-dependent_MTases_sf"/>
</dbReference>
<dbReference type="Pfam" id="PF08241">
    <property type="entry name" value="Methyltransf_11"/>
    <property type="match status" value="1"/>
</dbReference>
<dbReference type="GO" id="GO:0032259">
    <property type="term" value="P:methylation"/>
    <property type="evidence" value="ECO:0007669"/>
    <property type="project" value="UniProtKB-UniRule"/>
</dbReference>
<dbReference type="Gene3D" id="3.40.50.150">
    <property type="entry name" value="Vaccinia Virus protein VP39"/>
    <property type="match status" value="1"/>
</dbReference>
<proteinExistence type="inferred from homology"/>
<evidence type="ECO:0000256" key="2">
    <source>
        <dbReference type="ARBA" id="ARBA00022679"/>
    </source>
</evidence>
<keyword evidence="1 4" id="KW-0489">Methyltransferase</keyword>
<dbReference type="InterPro" id="IPR050447">
    <property type="entry name" value="Erg6_SMT_methyltransf"/>
</dbReference>